<evidence type="ECO:0000256" key="4">
    <source>
        <dbReference type="ARBA" id="ARBA00022989"/>
    </source>
</evidence>
<gene>
    <name evidence="9" type="ORF">THASP1DRAFT_22822</name>
</gene>
<feature type="transmembrane region" description="Helical" evidence="8">
    <location>
        <begin position="40"/>
        <end position="65"/>
    </location>
</feature>
<dbReference type="PANTHER" id="PTHR21212:SF0">
    <property type="entry name" value="SEIPIN"/>
    <property type="match status" value="1"/>
</dbReference>
<dbReference type="AlphaFoldDB" id="A0A4P9XT36"/>
<dbReference type="Proteomes" id="UP000271241">
    <property type="component" value="Unassembled WGS sequence"/>
</dbReference>
<feature type="region of interest" description="Disordered" evidence="7">
    <location>
        <begin position="302"/>
        <end position="382"/>
    </location>
</feature>
<keyword evidence="10" id="KW-1185">Reference proteome</keyword>
<evidence type="ECO:0000256" key="5">
    <source>
        <dbReference type="ARBA" id="ARBA00023098"/>
    </source>
</evidence>
<evidence type="ECO:0000256" key="8">
    <source>
        <dbReference type="SAM" id="Phobius"/>
    </source>
</evidence>
<accession>A0A4P9XT36</accession>
<organism evidence="9 10">
    <name type="scientific">Thamnocephalis sphaerospora</name>
    <dbReference type="NCBI Taxonomy" id="78915"/>
    <lineage>
        <taxon>Eukaryota</taxon>
        <taxon>Fungi</taxon>
        <taxon>Fungi incertae sedis</taxon>
        <taxon>Zoopagomycota</taxon>
        <taxon>Zoopagomycotina</taxon>
        <taxon>Zoopagomycetes</taxon>
        <taxon>Zoopagales</taxon>
        <taxon>Sigmoideomycetaceae</taxon>
        <taxon>Thamnocephalis</taxon>
    </lineage>
</organism>
<dbReference type="GO" id="GO:0005789">
    <property type="term" value="C:endoplasmic reticulum membrane"/>
    <property type="evidence" value="ECO:0007669"/>
    <property type="project" value="UniProtKB-SubCell"/>
</dbReference>
<evidence type="ECO:0000256" key="7">
    <source>
        <dbReference type="SAM" id="MobiDB-lite"/>
    </source>
</evidence>
<dbReference type="EMBL" id="KZ992522">
    <property type="protein sequence ID" value="RKP09328.1"/>
    <property type="molecule type" value="Genomic_DNA"/>
</dbReference>
<keyword evidence="3" id="KW-0256">Endoplasmic reticulum</keyword>
<keyword evidence="2 8" id="KW-0812">Transmembrane</keyword>
<evidence type="ECO:0000313" key="9">
    <source>
        <dbReference type="EMBL" id="RKP09328.1"/>
    </source>
</evidence>
<dbReference type="PANTHER" id="PTHR21212">
    <property type="entry name" value="BERNARDINELLI-SEIP CONGENITAL LIPODYSTROPHY 2 HOMOLOG BSCL2 PROTEIN"/>
    <property type="match status" value="1"/>
</dbReference>
<keyword evidence="5" id="KW-0443">Lipid metabolism</keyword>
<evidence type="ECO:0000313" key="10">
    <source>
        <dbReference type="Proteomes" id="UP000271241"/>
    </source>
</evidence>
<dbReference type="GO" id="GO:0006629">
    <property type="term" value="P:lipid metabolic process"/>
    <property type="evidence" value="ECO:0007669"/>
    <property type="project" value="UniProtKB-KW"/>
</dbReference>
<dbReference type="InterPro" id="IPR009617">
    <property type="entry name" value="Seipin"/>
</dbReference>
<comment type="subcellular location">
    <subcellularLocation>
        <location evidence="1">Endoplasmic reticulum membrane</location>
        <topology evidence="1">Multi-pass membrane protein</topology>
    </subcellularLocation>
</comment>
<dbReference type="STRING" id="78915.A0A4P9XT36"/>
<reference evidence="10" key="1">
    <citation type="journal article" date="2018" name="Nat. Microbiol.">
        <title>Leveraging single-cell genomics to expand the fungal tree of life.</title>
        <authorList>
            <person name="Ahrendt S.R."/>
            <person name="Quandt C.A."/>
            <person name="Ciobanu D."/>
            <person name="Clum A."/>
            <person name="Salamov A."/>
            <person name="Andreopoulos B."/>
            <person name="Cheng J.F."/>
            <person name="Woyke T."/>
            <person name="Pelin A."/>
            <person name="Henrissat B."/>
            <person name="Reynolds N.K."/>
            <person name="Benny G.L."/>
            <person name="Smith M.E."/>
            <person name="James T.Y."/>
            <person name="Grigoriev I.V."/>
        </authorList>
    </citation>
    <scope>NUCLEOTIDE SEQUENCE [LARGE SCALE GENOMIC DNA]</scope>
    <source>
        <strain evidence="10">RSA 1356</strain>
    </source>
</reference>
<keyword evidence="6 8" id="KW-0472">Membrane</keyword>
<name>A0A4P9XT36_9FUNG</name>
<evidence type="ECO:0000256" key="2">
    <source>
        <dbReference type="ARBA" id="ARBA00022692"/>
    </source>
</evidence>
<dbReference type="GO" id="GO:0140042">
    <property type="term" value="P:lipid droplet formation"/>
    <property type="evidence" value="ECO:0007669"/>
    <property type="project" value="UniProtKB-ARBA"/>
</dbReference>
<proteinExistence type="predicted"/>
<feature type="transmembrane region" description="Helical" evidence="8">
    <location>
        <begin position="231"/>
        <end position="258"/>
    </location>
</feature>
<sequence>MSSGPVAAVVDPIADAVDPYVRRATSSLFSPRTQGVVVKLVVALFAFTAMIGAAVVAYAGFYYFYVPKVAHSAPVYLQYGQVRGRCSCAVAAAAVMMKRLTKLLSHDQGYDVTMDMYVPNSDRNYDIGNFMVRVDLVSDDNAIIHSSSRPAILTYQSPLLRLINTVARVFLLVPGWSMEAQALTLRLMEGVSDSYDAPITHAIVTISDARLMVYEANLHLRAHFKGLRYLMYYWSVPTGIVFVGTFVLWSLLFAAIAWRSLAQWWNARAANAYETAIGFGEDEGLDAGAAALRRPLDSATVTSEPSDVFGTETGYDSDDLGASSSRPTASVAATGDLHGDQLVPDVSIPHSEGPSSFSYMDDDDILDKAGEGPSANIRRRQV</sequence>
<evidence type="ECO:0000256" key="3">
    <source>
        <dbReference type="ARBA" id="ARBA00022824"/>
    </source>
</evidence>
<dbReference type="Pfam" id="PF06775">
    <property type="entry name" value="Seipin"/>
    <property type="match status" value="1"/>
</dbReference>
<dbReference type="OrthoDB" id="3990054at2759"/>
<protein>
    <submittedName>
        <fullName evidence="9">Putative adipose-regulatory protein-domain-containing protein</fullName>
    </submittedName>
</protein>
<dbReference type="CDD" id="cd23995">
    <property type="entry name" value="Seipin_BSCL2_like"/>
    <property type="match status" value="1"/>
</dbReference>
<keyword evidence="4 8" id="KW-1133">Transmembrane helix</keyword>
<evidence type="ECO:0000256" key="1">
    <source>
        <dbReference type="ARBA" id="ARBA00004477"/>
    </source>
</evidence>
<evidence type="ECO:0000256" key="6">
    <source>
        <dbReference type="ARBA" id="ARBA00023136"/>
    </source>
</evidence>